<keyword evidence="3" id="KW-1185">Reference proteome</keyword>
<accession>A0ABN7B9K6</accession>
<dbReference type="GO" id="GO:0008233">
    <property type="term" value="F:peptidase activity"/>
    <property type="evidence" value="ECO:0007669"/>
    <property type="project" value="UniProtKB-KW"/>
</dbReference>
<keyword evidence="2" id="KW-0378">Hydrolase</keyword>
<dbReference type="SUPFAM" id="SSF51695">
    <property type="entry name" value="PLC-like phosphodiesterases"/>
    <property type="match status" value="1"/>
</dbReference>
<reference evidence="2 3" key="1">
    <citation type="submission" date="2023-09" db="EMBL/GenBank/DDBJ databases">
        <title>Nesidiocoris tenuis whole genome shotgun sequence.</title>
        <authorList>
            <person name="Shibata T."/>
            <person name="Shimoda M."/>
            <person name="Kobayashi T."/>
            <person name="Uehara T."/>
        </authorList>
    </citation>
    <scope>NUCLEOTIDE SEQUENCE [LARGE SCALE GENOMIC DNA]</scope>
    <source>
        <strain evidence="2 3">Japan</strain>
    </source>
</reference>
<protein>
    <submittedName>
        <fullName evidence="2">Protease</fullName>
    </submittedName>
</protein>
<evidence type="ECO:0000256" key="1">
    <source>
        <dbReference type="SAM" id="SignalP"/>
    </source>
</evidence>
<sequence>MWPFRAFPVVLFLFESGWSAKSVSSVKVPFLYEPHIEITVSPIVTPDTLRILDISWRCEDNWVEGDWVALYNVEPTEKSQPSKFSHVVKEDEGWVRTYIPENRTFPETPSFKKQCLGWYAAYWRQSDMITLPVATTCLTTNPTWMEDNWESIKSISLRNIFLPGTHDAGAYQLAYSPFEPNRFQKYVYAQDESIMEQLIHGARYLDFRIGRYPSAFWLNHDIARVHILEYVLEDVKLFLNKTKEIVVIDVHAFPVGFKNRPDSHAELIQYFRTKMGDHLLAFMGYDTTMQQIMDTGKRLIIAYNDAGIVAKNTMFLWYPISQKWGDVKSVADLYKYLESIMHGRHPRSTMWSAMAEMTPDAWGVIVDKYKGLRTMADLSNHNVTEWFYDEWGGQANIVAVDFIRSTGIVSTAIKWNKAKTAMVPTRSRRTTIFRSLKR</sequence>
<dbReference type="Gene3D" id="3.20.20.190">
    <property type="entry name" value="Phosphatidylinositol (PI) phosphodiesterase"/>
    <property type="match status" value="1"/>
</dbReference>
<name>A0ABN7B9K6_9HEMI</name>
<proteinExistence type="predicted"/>
<dbReference type="GO" id="GO:0006508">
    <property type="term" value="P:proteolysis"/>
    <property type="evidence" value="ECO:0007669"/>
    <property type="project" value="UniProtKB-KW"/>
</dbReference>
<dbReference type="Proteomes" id="UP001307889">
    <property type="component" value="Chromosome 12"/>
</dbReference>
<gene>
    <name evidence="2" type="ORF">NTJ_13881</name>
</gene>
<dbReference type="PANTHER" id="PTHR13593">
    <property type="match status" value="1"/>
</dbReference>
<dbReference type="InterPro" id="IPR017946">
    <property type="entry name" value="PLC-like_Pdiesterase_TIM-brl"/>
</dbReference>
<feature type="chain" id="PRO_5045277659" evidence="1">
    <location>
        <begin position="20"/>
        <end position="438"/>
    </location>
</feature>
<keyword evidence="2" id="KW-0645">Protease</keyword>
<keyword evidence="1" id="KW-0732">Signal</keyword>
<dbReference type="EMBL" id="AP028920">
    <property type="protein sequence ID" value="BET01069.1"/>
    <property type="molecule type" value="Genomic_DNA"/>
</dbReference>
<dbReference type="InterPro" id="IPR051057">
    <property type="entry name" value="PI-PLC_domain"/>
</dbReference>
<dbReference type="PROSITE" id="PS50007">
    <property type="entry name" value="PIPLC_X_DOMAIN"/>
    <property type="match status" value="1"/>
</dbReference>
<organism evidence="2 3">
    <name type="scientific">Nesidiocoris tenuis</name>
    <dbReference type="NCBI Taxonomy" id="355587"/>
    <lineage>
        <taxon>Eukaryota</taxon>
        <taxon>Metazoa</taxon>
        <taxon>Ecdysozoa</taxon>
        <taxon>Arthropoda</taxon>
        <taxon>Hexapoda</taxon>
        <taxon>Insecta</taxon>
        <taxon>Pterygota</taxon>
        <taxon>Neoptera</taxon>
        <taxon>Paraneoptera</taxon>
        <taxon>Hemiptera</taxon>
        <taxon>Heteroptera</taxon>
        <taxon>Panheteroptera</taxon>
        <taxon>Cimicomorpha</taxon>
        <taxon>Miridae</taxon>
        <taxon>Dicyphina</taxon>
        <taxon>Nesidiocoris</taxon>
    </lineage>
</organism>
<dbReference type="PANTHER" id="PTHR13593:SF149">
    <property type="entry name" value="PHOSPHATIDYLINOSITOL-SPECIFIC PHOSPHOLIPASE C X DOMAIN CONTAINING, ISOFORM A"/>
    <property type="match status" value="1"/>
</dbReference>
<feature type="signal peptide" evidence="1">
    <location>
        <begin position="1"/>
        <end position="19"/>
    </location>
</feature>
<evidence type="ECO:0000313" key="2">
    <source>
        <dbReference type="EMBL" id="BET01069.1"/>
    </source>
</evidence>
<evidence type="ECO:0000313" key="3">
    <source>
        <dbReference type="Proteomes" id="UP001307889"/>
    </source>
</evidence>